<gene>
    <name evidence="6" type="ORF">VSF3289_02690</name>
    <name evidence="5" type="ORF">VSVS05_00251</name>
</gene>
<proteinExistence type="predicted"/>
<keyword evidence="1" id="KW-0805">Transcription regulation</keyword>
<evidence type="ECO:0000313" key="5">
    <source>
        <dbReference type="EMBL" id="ANU35395.1"/>
    </source>
</evidence>
<dbReference type="PANTHER" id="PTHR30146:SF131">
    <property type="entry name" value="LACI FAMILY DNA-BINDING TRANSCRIPTIONAL REGULATOR"/>
    <property type="match status" value="1"/>
</dbReference>
<dbReference type="GO" id="GO:0000976">
    <property type="term" value="F:transcription cis-regulatory region binding"/>
    <property type="evidence" value="ECO:0007669"/>
    <property type="project" value="TreeGrafter"/>
</dbReference>
<evidence type="ECO:0000256" key="2">
    <source>
        <dbReference type="ARBA" id="ARBA00023125"/>
    </source>
</evidence>
<evidence type="ECO:0000313" key="6">
    <source>
        <dbReference type="EMBL" id="ODS12386.1"/>
    </source>
</evidence>
<evidence type="ECO:0000256" key="3">
    <source>
        <dbReference type="ARBA" id="ARBA00023163"/>
    </source>
</evidence>
<dbReference type="SUPFAM" id="SSF47413">
    <property type="entry name" value="lambda repressor-like DNA-binding domains"/>
    <property type="match status" value="1"/>
</dbReference>
<reference evidence="5 7" key="1">
    <citation type="submission" date="2016-07" db="EMBL/GenBank/DDBJ databases">
        <title>Genome sequencing of Vibrio scophthalmi strain VS-05, an isolated from Paralichthys olivaceus.</title>
        <authorList>
            <person name="Han H.-J."/>
        </authorList>
    </citation>
    <scope>NUCLEOTIDE SEQUENCE [LARGE SCALE GENOMIC DNA]</scope>
    <source>
        <strain evidence="5 7">VS-05</strain>
    </source>
</reference>
<dbReference type="STRING" id="45658.VSVS12_02687"/>
<dbReference type="Gene3D" id="3.40.50.2300">
    <property type="match status" value="2"/>
</dbReference>
<dbReference type="SUPFAM" id="SSF53822">
    <property type="entry name" value="Periplasmic binding protein-like I"/>
    <property type="match status" value="1"/>
</dbReference>
<dbReference type="PRINTS" id="PR00036">
    <property type="entry name" value="HTHLACI"/>
</dbReference>
<dbReference type="Gene3D" id="1.10.260.40">
    <property type="entry name" value="lambda repressor-like DNA-binding domains"/>
    <property type="match status" value="1"/>
</dbReference>
<dbReference type="CDD" id="cd01392">
    <property type="entry name" value="HTH_LacI"/>
    <property type="match status" value="1"/>
</dbReference>
<dbReference type="InterPro" id="IPR046335">
    <property type="entry name" value="LacI/GalR-like_sensor"/>
</dbReference>
<feature type="domain" description="HTH lacI-type" evidence="4">
    <location>
        <begin position="2"/>
        <end position="56"/>
    </location>
</feature>
<evidence type="ECO:0000256" key="1">
    <source>
        <dbReference type="ARBA" id="ARBA00023015"/>
    </source>
</evidence>
<evidence type="ECO:0000313" key="7">
    <source>
        <dbReference type="Proteomes" id="UP000092528"/>
    </source>
</evidence>
<dbReference type="PATRIC" id="fig|45658.7.peg.226"/>
<keyword evidence="2" id="KW-0238">DNA-binding</keyword>
<keyword evidence="3" id="KW-0804">Transcription</keyword>
<dbReference type="Pfam" id="PF13377">
    <property type="entry name" value="Peripla_BP_3"/>
    <property type="match status" value="1"/>
</dbReference>
<evidence type="ECO:0000313" key="8">
    <source>
        <dbReference type="Proteomes" id="UP000095131"/>
    </source>
</evidence>
<keyword evidence="7" id="KW-1185">Reference proteome</keyword>
<organism evidence="5 7">
    <name type="scientific">Vibrio scophthalmi</name>
    <dbReference type="NCBI Taxonomy" id="45658"/>
    <lineage>
        <taxon>Bacteria</taxon>
        <taxon>Pseudomonadati</taxon>
        <taxon>Pseudomonadota</taxon>
        <taxon>Gammaproteobacteria</taxon>
        <taxon>Vibrionales</taxon>
        <taxon>Vibrionaceae</taxon>
        <taxon>Vibrio</taxon>
    </lineage>
</organism>
<dbReference type="PROSITE" id="PS50932">
    <property type="entry name" value="HTH_LACI_2"/>
    <property type="match status" value="1"/>
</dbReference>
<dbReference type="InterPro" id="IPR000843">
    <property type="entry name" value="HTH_LacI"/>
</dbReference>
<dbReference type="Proteomes" id="UP000092528">
    <property type="component" value="Chromosome 1"/>
</dbReference>
<dbReference type="EMBL" id="MDCJ01000002">
    <property type="protein sequence ID" value="ODS12386.1"/>
    <property type="molecule type" value="Genomic_DNA"/>
</dbReference>
<dbReference type="InterPro" id="IPR028082">
    <property type="entry name" value="Peripla_BP_I"/>
</dbReference>
<dbReference type="SMART" id="SM00354">
    <property type="entry name" value="HTH_LACI"/>
    <property type="match status" value="1"/>
</dbReference>
<dbReference type="OrthoDB" id="9798934at2"/>
<dbReference type="EMBL" id="CP016414">
    <property type="protein sequence ID" value="ANU35395.1"/>
    <property type="molecule type" value="Genomic_DNA"/>
</dbReference>
<dbReference type="CDD" id="cd06270">
    <property type="entry name" value="PBP1_GalS-like"/>
    <property type="match status" value="1"/>
</dbReference>
<dbReference type="AlphaFoldDB" id="A0A1C7F5L1"/>
<dbReference type="Proteomes" id="UP000095131">
    <property type="component" value="Unassembled WGS sequence"/>
</dbReference>
<dbReference type="GO" id="GO:0003700">
    <property type="term" value="F:DNA-binding transcription factor activity"/>
    <property type="evidence" value="ECO:0007669"/>
    <property type="project" value="TreeGrafter"/>
</dbReference>
<dbReference type="InterPro" id="IPR010982">
    <property type="entry name" value="Lambda_DNA-bd_dom_sf"/>
</dbReference>
<dbReference type="PANTHER" id="PTHR30146">
    <property type="entry name" value="LACI-RELATED TRANSCRIPTIONAL REPRESSOR"/>
    <property type="match status" value="1"/>
</dbReference>
<sequence length="332" mass="37172">MARIKDVAALAGVNRSTVSRIINGEGKFREETRQKVEQAMAELNYRPSAIARSLATSSSNMMGLLVTYYTGGFFGAMMEQVQNELDTHAKFLITAQGHHSKEGERDAVERFHALRCDGYILHSRHLTDEDICQLAQQHPPFVLLDRVIPSLEERCIRFNHHKASSMAVQHLLQQNHRLIGCITGPTWRENSLQRKQGYLDTMAAAQVSVPQSWCEEGNYGSQSGYDATKALLTRHPELTAIFSCSEEMTVGAMQYLHEHGLKVPEDISIVSFDSVERCNELYPAVTSVCFPINDMAQSAVQVLMDLIAGKEVGQLHEFTPKLVIRKADRALI</sequence>
<reference evidence="6 8" key="2">
    <citation type="submission" date="2016-08" db="EMBL/GenBank/DDBJ databases">
        <title>Genome sequencing of Vibrio scophthalmi strain FP3289, an isolated from Paralichthys olivaceus.</title>
        <authorList>
            <person name="Han H.-J."/>
        </authorList>
    </citation>
    <scope>NUCLEOTIDE SEQUENCE [LARGE SCALE GENOMIC DNA]</scope>
    <source>
        <strain evidence="6 8">FP3289</strain>
    </source>
</reference>
<dbReference type="RefSeq" id="WP_005594010.1">
    <property type="nucleotide sequence ID" value="NZ_CP016414.1"/>
</dbReference>
<name>A0A1C7F5L1_9VIBR</name>
<protein>
    <submittedName>
        <fullName evidence="5">Catabolite control protein</fullName>
    </submittedName>
</protein>
<dbReference type="Pfam" id="PF00356">
    <property type="entry name" value="LacI"/>
    <property type="match status" value="1"/>
</dbReference>
<accession>A0A1C7F5L1</accession>
<evidence type="ECO:0000259" key="4">
    <source>
        <dbReference type="PROSITE" id="PS50932"/>
    </source>
</evidence>
<dbReference type="FunFam" id="1.10.260.40:FF:000002">
    <property type="entry name" value="HTH-type transcriptional repressor PurR"/>
    <property type="match status" value="1"/>
</dbReference>
<dbReference type="GeneID" id="96871735"/>